<dbReference type="PANTHER" id="PTHR43756:SF5">
    <property type="entry name" value="CHOLINE MONOOXYGENASE, CHLOROPLASTIC"/>
    <property type="match status" value="1"/>
</dbReference>
<keyword evidence="5" id="KW-0408">Iron</keyword>
<evidence type="ECO:0000256" key="1">
    <source>
        <dbReference type="ARBA" id="ARBA00001962"/>
    </source>
</evidence>
<evidence type="ECO:0000313" key="8">
    <source>
        <dbReference type="EMBL" id="CAB4974234.1"/>
    </source>
</evidence>
<dbReference type="PRINTS" id="PR00090">
    <property type="entry name" value="RNGDIOXGNASE"/>
</dbReference>
<proteinExistence type="predicted"/>
<keyword evidence="3" id="KW-0479">Metal-binding</keyword>
<dbReference type="CDD" id="cd03469">
    <property type="entry name" value="Rieske_RO_Alpha_N"/>
    <property type="match status" value="1"/>
</dbReference>
<dbReference type="Gene3D" id="2.102.10.10">
    <property type="entry name" value="Rieske [2Fe-2S] iron-sulphur domain"/>
    <property type="match status" value="1"/>
</dbReference>
<evidence type="ECO:0000256" key="5">
    <source>
        <dbReference type="ARBA" id="ARBA00023004"/>
    </source>
</evidence>
<evidence type="ECO:0000256" key="2">
    <source>
        <dbReference type="ARBA" id="ARBA00022714"/>
    </source>
</evidence>
<protein>
    <submittedName>
        <fullName evidence="8">Unannotated protein</fullName>
    </submittedName>
</protein>
<dbReference type="GO" id="GO:0051537">
    <property type="term" value="F:2 iron, 2 sulfur cluster binding"/>
    <property type="evidence" value="ECO:0007669"/>
    <property type="project" value="UniProtKB-KW"/>
</dbReference>
<dbReference type="GO" id="GO:0016491">
    <property type="term" value="F:oxidoreductase activity"/>
    <property type="evidence" value="ECO:0007669"/>
    <property type="project" value="UniProtKB-KW"/>
</dbReference>
<sequence>MKIALRAENYRDPFGYEQERRNVWSREWVMFCTTAELSKPGDYYAADLAGWNLLLTVNPQGEIIGFHNVCPHRAGVIAWPGNGTLGNLVCRYHGWAFAWDGSLKSARDFGNDEPLCAEDFELKKISVEAWGPFVFVCLDPDADSLLESLGGLPERISQYPIETFTYAQRIQREISCNWKTYVDNYLEGYHVPLLHPSLTKALDMSTYQVSIPEPSFCLHTCDTTQGSASGGAWLFRYPNLALNIYADGMNVERIIPLGYDRTMIIYDYFSVDTSAESIARMVDLSNVVLDEDQLICEAVQRNLNSGVYEAGPLSPRHEIGLMWFQGKIAEATSL</sequence>
<keyword evidence="6" id="KW-0411">Iron-sulfur</keyword>
<comment type="cofactor">
    <cofactor evidence="1">
        <name>Fe cation</name>
        <dbReference type="ChEBI" id="CHEBI:24875"/>
    </cofactor>
</comment>
<evidence type="ECO:0000259" key="7">
    <source>
        <dbReference type="PROSITE" id="PS51296"/>
    </source>
</evidence>
<dbReference type="Gene3D" id="3.90.380.10">
    <property type="entry name" value="Naphthalene 1,2-dioxygenase Alpha Subunit, Chain A, domain 1"/>
    <property type="match status" value="2"/>
</dbReference>
<dbReference type="PROSITE" id="PS51296">
    <property type="entry name" value="RIESKE"/>
    <property type="match status" value="1"/>
</dbReference>
<reference evidence="8" key="1">
    <citation type="submission" date="2020-05" db="EMBL/GenBank/DDBJ databases">
        <authorList>
            <person name="Chiriac C."/>
            <person name="Salcher M."/>
            <person name="Ghai R."/>
            <person name="Kavagutti S V."/>
        </authorList>
    </citation>
    <scope>NUCLEOTIDE SEQUENCE</scope>
</reference>
<name>A0A6J7M9F4_9ZZZZ</name>
<dbReference type="SUPFAM" id="SSF50022">
    <property type="entry name" value="ISP domain"/>
    <property type="match status" value="1"/>
</dbReference>
<dbReference type="InterPro" id="IPR036922">
    <property type="entry name" value="Rieske_2Fe-2S_sf"/>
</dbReference>
<dbReference type="SUPFAM" id="SSF55961">
    <property type="entry name" value="Bet v1-like"/>
    <property type="match status" value="1"/>
</dbReference>
<accession>A0A6J7M9F4</accession>
<feature type="domain" description="Rieske" evidence="7">
    <location>
        <begin position="30"/>
        <end position="136"/>
    </location>
</feature>
<evidence type="ECO:0000313" key="9">
    <source>
        <dbReference type="EMBL" id="CAB5138928.1"/>
    </source>
</evidence>
<dbReference type="GO" id="GO:0005506">
    <property type="term" value="F:iron ion binding"/>
    <property type="evidence" value="ECO:0007669"/>
    <property type="project" value="InterPro"/>
</dbReference>
<dbReference type="EMBL" id="CAFBRX010000285">
    <property type="protein sequence ID" value="CAB5138928.1"/>
    <property type="molecule type" value="Genomic_DNA"/>
</dbReference>
<dbReference type="Pfam" id="PF00848">
    <property type="entry name" value="Ring_hydroxyl_A"/>
    <property type="match status" value="2"/>
</dbReference>
<dbReference type="PANTHER" id="PTHR43756">
    <property type="entry name" value="CHOLINE MONOOXYGENASE, CHLOROPLASTIC"/>
    <property type="match status" value="1"/>
</dbReference>
<evidence type="ECO:0000256" key="3">
    <source>
        <dbReference type="ARBA" id="ARBA00022723"/>
    </source>
</evidence>
<keyword evidence="4" id="KW-0560">Oxidoreductase</keyword>
<dbReference type="Pfam" id="PF00355">
    <property type="entry name" value="Rieske"/>
    <property type="match status" value="1"/>
</dbReference>
<dbReference type="EMBL" id="CAFBNZ010000155">
    <property type="protein sequence ID" value="CAB4974234.1"/>
    <property type="molecule type" value="Genomic_DNA"/>
</dbReference>
<gene>
    <name evidence="8" type="ORF">UFOPK3889_00811</name>
    <name evidence="9" type="ORF">UFOPK4422_01795</name>
</gene>
<dbReference type="InterPro" id="IPR001663">
    <property type="entry name" value="Rng_hydr_dOase-A"/>
</dbReference>
<keyword evidence="2" id="KW-0001">2Fe-2S</keyword>
<dbReference type="AlphaFoldDB" id="A0A6J7M9F4"/>
<organism evidence="8">
    <name type="scientific">freshwater metagenome</name>
    <dbReference type="NCBI Taxonomy" id="449393"/>
    <lineage>
        <taxon>unclassified sequences</taxon>
        <taxon>metagenomes</taxon>
        <taxon>ecological metagenomes</taxon>
    </lineage>
</organism>
<dbReference type="InterPro" id="IPR015879">
    <property type="entry name" value="Ring_hydroxy_dOase_asu_C_dom"/>
</dbReference>
<evidence type="ECO:0000256" key="6">
    <source>
        <dbReference type="ARBA" id="ARBA00023014"/>
    </source>
</evidence>
<dbReference type="InterPro" id="IPR017941">
    <property type="entry name" value="Rieske_2Fe-2S"/>
</dbReference>
<evidence type="ECO:0000256" key="4">
    <source>
        <dbReference type="ARBA" id="ARBA00023002"/>
    </source>
</evidence>